<dbReference type="Proteomes" id="UP000280507">
    <property type="component" value="Unassembled WGS sequence"/>
</dbReference>
<comment type="caution">
    <text evidence="3">The sequence shown here is derived from an EMBL/GenBank/DDBJ whole genome shotgun (WGS) entry which is preliminary data.</text>
</comment>
<reference evidence="3 4" key="1">
    <citation type="journal article" date="2012" name="Int. J. Syst. Evol. Microbiol.">
        <title>Marinomonas hwangdonensis sp. nov., isolated from seawater.</title>
        <authorList>
            <person name="Jung Y.T."/>
            <person name="Oh T.K."/>
            <person name="Yoon J.H."/>
        </authorList>
    </citation>
    <scope>NUCLEOTIDE SEQUENCE [LARGE SCALE GENOMIC DNA]</scope>
    <source>
        <strain evidence="3 4">HDW-15</strain>
    </source>
</reference>
<dbReference type="Pfam" id="PF13279">
    <property type="entry name" value="4HBT_2"/>
    <property type="match status" value="1"/>
</dbReference>
<comment type="similarity">
    <text evidence="1">Belongs to the 4-hydroxybenzoyl-CoA thioesterase family.</text>
</comment>
<dbReference type="AlphaFoldDB" id="A0A3M8Q2X0"/>
<evidence type="ECO:0000313" key="3">
    <source>
        <dbReference type="EMBL" id="RNF49961.1"/>
    </source>
</evidence>
<sequence>MESDTLRHRIYFDVRDYECDMQGIVNNAVYQNYLEHARHQFIKDRGLDFAAITQQGIHLVLMKAELEYKGSLRSGDAFYIDIQVERLSRLKLVFHQQVYRSVDNRLMLNANMTVTSTNKEGRPVVFEQADVLLDK</sequence>
<dbReference type="CDD" id="cd00586">
    <property type="entry name" value="4HBT"/>
    <property type="match status" value="1"/>
</dbReference>
<dbReference type="PIRSF" id="PIRSF003230">
    <property type="entry name" value="YbgC"/>
    <property type="match status" value="1"/>
</dbReference>
<organism evidence="3 4">
    <name type="scientific">Marinomonas hwangdonensis</name>
    <dbReference type="NCBI Taxonomy" id="1053647"/>
    <lineage>
        <taxon>Bacteria</taxon>
        <taxon>Pseudomonadati</taxon>
        <taxon>Pseudomonadota</taxon>
        <taxon>Gammaproteobacteria</taxon>
        <taxon>Oceanospirillales</taxon>
        <taxon>Oceanospirillaceae</taxon>
        <taxon>Marinomonas</taxon>
    </lineage>
</organism>
<protein>
    <submittedName>
        <fullName evidence="3">Acyl-CoA thioesterase</fullName>
    </submittedName>
</protein>
<evidence type="ECO:0000256" key="2">
    <source>
        <dbReference type="ARBA" id="ARBA00022801"/>
    </source>
</evidence>
<dbReference type="InterPro" id="IPR006684">
    <property type="entry name" value="YbgC/YbaW"/>
</dbReference>
<name>A0A3M8Q2X0_9GAMM</name>
<dbReference type="InterPro" id="IPR029069">
    <property type="entry name" value="HotDog_dom_sf"/>
</dbReference>
<dbReference type="NCBIfam" id="TIGR00051">
    <property type="entry name" value="YbgC/FadM family acyl-CoA thioesterase"/>
    <property type="match status" value="1"/>
</dbReference>
<dbReference type="PANTHER" id="PTHR31793">
    <property type="entry name" value="4-HYDROXYBENZOYL-COA THIOESTERASE FAMILY MEMBER"/>
    <property type="match status" value="1"/>
</dbReference>
<keyword evidence="2" id="KW-0378">Hydrolase</keyword>
<evidence type="ECO:0000256" key="1">
    <source>
        <dbReference type="ARBA" id="ARBA00005953"/>
    </source>
</evidence>
<dbReference type="PANTHER" id="PTHR31793:SF27">
    <property type="entry name" value="NOVEL THIOESTERASE SUPERFAMILY DOMAIN AND SAPOSIN A-TYPE DOMAIN CONTAINING PROTEIN (0610012H03RIK)"/>
    <property type="match status" value="1"/>
</dbReference>
<dbReference type="Gene3D" id="3.10.129.10">
    <property type="entry name" value="Hotdog Thioesterase"/>
    <property type="match status" value="1"/>
</dbReference>
<gene>
    <name evidence="3" type="ORF">EBI00_10795</name>
</gene>
<dbReference type="RefSeq" id="WP_123095944.1">
    <property type="nucleotide sequence ID" value="NZ_RIZG01000006.1"/>
</dbReference>
<dbReference type="InterPro" id="IPR050563">
    <property type="entry name" value="4-hydroxybenzoyl-CoA_TE"/>
</dbReference>
<dbReference type="EMBL" id="RIZG01000006">
    <property type="protein sequence ID" value="RNF49961.1"/>
    <property type="molecule type" value="Genomic_DNA"/>
</dbReference>
<dbReference type="OrthoDB" id="9799036at2"/>
<accession>A0A3M8Q2X0</accession>
<dbReference type="GO" id="GO:0047617">
    <property type="term" value="F:fatty acyl-CoA hydrolase activity"/>
    <property type="evidence" value="ECO:0007669"/>
    <property type="project" value="TreeGrafter"/>
</dbReference>
<keyword evidence="4" id="KW-1185">Reference proteome</keyword>
<evidence type="ECO:0000313" key="4">
    <source>
        <dbReference type="Proteomes" id="UP000280507"/>
    </source>
</evidence>
<dbReference type="SUPFAM" id="SSF54637">
    <property type="entry name" value="Thioesterase/thiol ester dehydrase-isomerase"/>
    <property type="match status" value="1"/>
</dbReference>
<proteinExistence type="inferred from homology"/>